<protein>
    <submittedName>
        <fullName evidence="3">Transcriptional regulator</fullName>
    </submittedName>
</protein>
<feature type="domain" description="Regulatory protein YycH-like" evidence="2">
    <location>
        <begin position="41"/>
        <end position="253"/>
    </location>
</feature>
<accession>A0A432L8Z4</accession>
<dbReference type="AlphaFoldDB" id="A0A432L8Z4"/>
<reference evidence="3 4" key="1">
    <citation type="submission" date="2018-12" db="EMBL/GenBank/DDBJ databases">
        <title>Lysinibacillus antri sp. nov., isolated from a cave soil.</title>
        <authorList>
            <person name="Narsing Rao M.P."/>
            <person name="Zhang H."/>
            <person name="Dong Z.-Y."/>
            <person name="Niu X.-K."/>
            <person name="Zhang K."/>
            <person name="Fang B.-Z."/>
            <person name="Kang Y.-Q."/>
            <person name="Xiao M."/>
            <person name="Li W.-J."/>
        </authorList>
    </citation>
    <scope>NUCLEOTIDE SEQUENCE [LARGE SCALE GENOMIC DNA]</scope>
    <source>
        <strain evidence="3 4">SYSU K30002</strain>
    </source>
</reference>
<dbReference type="RefSeq" id="WP_126660033.1">
    <property type="nucleotide sequence ID" value="NZ_RYYR01000025.1"/>
</dbReference>
<sequence length="297" mass="34601">MDWSKSKSIFIVVFLILNIFLYSLYVNRYTEAQLVPVLGDKDIEARLQDDHITYGTLPTNVEKAAYLSGEVKNFDEEKIDIQNAHSIIVENKNKLVVTLKNPVKISNINNEINYKLFLQNHVYEGESYSLWQVDKENKKVTFFQRVKDRKVYYNINGVLTLHLNEKDEVIRYEQTLLEKIEEYEEQENLLTPVQVFQALYSKGLLKPNSNITELKLGYSTLVQLTRTQVFVPTWEVRVTTSDNKHEEYFVNAVEGKIIDVQLDATKVEAVENEVEDALKAEEIQKQIKENNEDVVEE</sequence>
<dbReference type="Proteomes" id="UP000287910">
    <property type="component" value="Unassembled WGS sequence"/>
</dbReference>
<organism evidence="3 4">
    <name type="scientific">Lysinibacillus antri</name>
    <dbReference type="NCBI Taxonomy" id="2498145"/>
    <lineage>
        <taxon>Bacteria</taxon>
        <taxon>Bacillati</taxon>
        <taxon>Bacillota</taxon>
        <taxon>Bacilli</taxon>
        <taxon>Bacillales</taxon>
        <taxon>Bacillaceae</taxon>
        <taxon>Lysinibacillus</taxon>
    </lineage>
</organism>
<evidence type="ECO:0000259" key="2">
    <source>
        <dbReference type="Pfam" id="PF09648"/>
    </source>
</evidence>
<keyword evidence="1" id="KW-0812">Transmembrane</keyword>
<proteinExistence type="predicted"/>
<evidence type="ECO:0000256" key="1">
    <source>
        <dbReference type="SAM" id="Phobius"/>
    </source>
</evidence>
<dbReference type="EMBL" id="RYYR01000025">
    <property type="protein sequence ID" value="RUL49438.1"/>
    <property type="molecule type" value="Genomic_DNA"/>
</dbReference>
<dbReference type="Gene3D" id="2.40.128.690">
    <property type="entry name" value="YycH protein, domain 3-like"/>
    <property type="match status" value="1"/>
</dbReference>
<keyword evidence="4" id="KW-1185">Reference proteome</keyword>
<keyword evidence="1" id="KW-1133">Transmembrane helix</keyword>
<keyword evidence="1" id="KW-0472">Membrane</keyword>
<gene>
    <name evidence="3" type="ORF">EK386_15185</name>
</gene>
<comment type="caution">
    <text evidence="3">The sequence shown here is derived from an EMBL/GenBank/DDBJ whole genome shotgun (WGS) entry which is preliminary data.</text>
</comment>
<dbReference type="Pfam" id="PF09648">
    <property type="entry name" value="YycI"/>
    <property type="match status" value="1"/>
</dbReference>
<dbReference type="InterPro" id="IPR018604">
    <property type="entry name" value="YycI-like"/>
</dbReference>
<dbReference type="GO" id="GO:0016020">
    <property type="term" value="C:membrane"/>
    <property type="evidence" value="ECO:0007669"/>
    <property type="project" value="InterPro"/>
</dbReference>
<evidence type="ECO:0000313" key="4">
    <source>
        <dbReference type="Proteomes" id="UP000287910"/>
    </source>
</evidence>
<feature type="transmembrane region" description="Helical" evidence="1">
    <location>
        <begin position="9"/>
        <end position="26"/>
    </location>
</feature>
<name>A0A432L8Z4_9BACI</name>
<evidence type="ECO:0000313" key="3">
    <source>
        <dbReference type="EMBL" id="RUL49438.1"/>
    </source>
</evidence>